<protein>
    <submittedName>
        <fullName evidence="1">Uncharacterized protein</fullName>
    </submittedName>
</protein>
<dbReference type="Pfam" id="PF13911">
    <property type="entry name" value="AhpC-TSA_2"/>
    <property type="match status" value="1"/>
</dbReference>
<keyword evidence="2" id="KW-1185">Reference proteome</keyword>
<proteinExistence type="predicted"/>
<organism evidence="1 2">
    <name type="scientific">Rhodosorus marinus</name>
    <dbReference type="NCBI Taxonomy" id="101924"/>
    <lineage>
        <taxon>Eukaryota</taxon>
        <taxon>Rhodophyta</taxon>
        <taxon>Stylonematophyceae</taxon>
        <taxon>Stylonematales</taxon>
        <taxon>Stylonemataceae</taxon>
        <taxon>Rhodosorus</taxon>
    </lineage>
</organism>
<dbReference type="InterPro" id="IPR032801">
    <property type="entry name" value="PXL2A/B/C"/>
</dbReference>
<reference evidence="1 2" key="1">
    <citation type="journal article" date="2023" name="Nat. Commun.">
        <title>Origin of minicircular mitochondrial genomes in red algae.</title>
        <authorList>
            <person name="Lee Y."/>
            <person name="Cho C.H."/>
            <person name="Lee Y.M."/>
            <person name="Park S.I."/>
            <person name="Yang J.H."/>
            <person name="West J.A."/>
            <person name="Bhattacharya D."/>
            <person name="Yoon H.S."/>
        </authorList>
    </citation>
    <scope>NUCLEOTIDE SEQUENCE [LARGE SCALE GENOMIC DNA]</scope>
    <source>
        <strain evidence="1 2">CCMP1338</strain>
        <tissue evidence="1">Whole cell</tissue>
    </source>
</reference>
<sequence>MLGFLSGLGNVRGGRSGWNRRRSSVRSSVEYDAICDVSVKSAKGGEERRVGDLWDVRSDQKAAVVFLTHFGDFTSWELGQQISQKISIFDEKDIPVICIGLGSVDNAQKYSQLLSINKSLVFADEPGNCHTALGFSKGFAPDADVNAYVKLLPMLAGIGSPGTIQEVLRGYTGDRRAKPIFTSPNLFDVLGTGFQRPFELATLRLGNMRSILQNWDELKPKETEQLTWQGGAIVFQGENVIFKHVDTGILTYADVDKMLKAAASFTGRNDTGDGGVIEAAAVSTEP</sequence>
<gene>
    <name evidence="1" type="ORF">NDN08_004990</name>
</gene>
<comment type="caution">
    <text evidence="1">The sequence shown here is derived from an EMBL/GenBank/DDBJ whole genome shotgun (WGS) entry which is preliminary data.</text>
</comment>
<accession>A0AAV8UF73</accession>
<name>A0AAV8UF73_9RHOD</name>
<dbReference type="PANTHER" id="PTHR28630">
    <property type="match status" value="1"/>
</dbReference>
<dbReference type="EMBL" id="JAMWBK010000012">
    <property type="protein sequence ID" value="KAJ8901130.1"/>
    <property type="molecule type" value="Genomic_DNA"/>
</dbReference>
<dbReference type="Proteomes" id="UP001157974">
    <property type="component" value="Unassembled WGS sequence"/>
</dbReference>
<evidence type="ECO:0000313" key="2">
    <source>
        <dbReference type="Proteomes" id="UP001157974"/>
    </source>
</evidence>
<dbReference type="AlphaFoldDB" id="A0AAV8UF73"/>
<dbReference type="PANTHER" id="PTHR28630:SF3">
    <property type="entry name" value="PEROXIREDOXIN-LIKE 2C"/>
    <property type="match status" value="1"/>
</dbReference>
<evidence type="ECO:0000313" key="1">
    <source>
        <dbReference type="EMBL" id="KAJ8901130.1"/>
    </source>
</evidence>